<dbReference type="HOGENOM" id="CLU_068979_13_1_1"/>
<dbReference type="PANTHER" id="PTHR11080">
    <property type="entry name" value="PYRAZINAMIDASE/NICOTINAMIDASE"/>
    <property type="match status" value="1"/>
</dbReference>
<evidence type="ECO:0000256" key="5">
    <source>
        <dbReference type="ARBA" id="ARBA00037900"/>
    </source>
</evidence>
<dbReference type="AlphaFoldDB" id="I7LTI1"/>
<dbReference type="SUPFAM" id="SSF52499">
    <property type="entry name" value="Isochorismatase-like hydrolases"/>
    <property type="match status" value="1"/>
</dbReference>
<dbReference type="EC" id="3.5.1.19" evidence="6"/>
<evidence type="ECO:0000256" key="3">
    <source>
        <dbReference type="ARBA" id="ARBA00022723"/>
    </source>
</evidence>
<dbReference type="EMBL" id="GG662622">
    <property type="protein sequence ID" value="EAR85289.1"/>
    <property type="molecule type" value="Genomic_DNA"/>
</dbReference>
<dbReference type="Gene3D" id="3.40.50.850">
    <property type="entry name" value="Isochorismatase-like"/>
    <property type="match status" value="1"/>
</dbReference>
<dbReference type="OrthoDB" id="1739143at2759"/>
<evidence type="ECO:0000313" key="9">
    <source>
        <dbReference type="EMBL" id="EAR85289.1"/>
    </source>
</evidence>
<reference evidence="10" key="1">
    <citation type="journal article" date="2006" name="PLoS Biol.">
        <title>Macronuclear genome sequence of the ciliate Tetrahymena thermophila, a model eukaryote.</title>
        <authorList>
            <person name="Eisen J.A."/>
            <person name="Coyne R.S."/>
            <person name="Wu M."/>
            <person name="Wu D."/>
            <person name="Thiagarajan M."/>
            <person name="Wortman J.R."/>
            <person name="Badger J.H."/>
            <person name="Ren Q."/>
            <person name="Amedeo P."/>
            <person name="Jones K.M."/>
            <person name="Tallon L.J."/>
            <person name="Delcher A.L."/>
            <person name="Salzberg S.L."/>
            <person name="Silva J.C."/>
            <person name="Haas B.J."/>
            <person name="Majoros W.H."/>
            <person name="Farzad M."/>
            <person name="Carlton J.M."/>
            <person name="Smith R.K. Jr."/>
            <person name="Garg J."/>
            <person name="Pearlman R.E."/>
            <person name="Karrer K.M."/>
            <person name="Sun L."/>
            <person name="Manning G."/>
            <person name="Elde N.C."/>
            <person name="Turkewitz A.P."/>
            <person name="Asai D.J."/>
            <person name="Wilkes D.E."/>
            <person name="Wang Y."/>
            <person name="Cai H."/>
            <person name="Collins K."/>
            <person name="Stewart B.A."/>
            <person name="Lee S.R."/>
            <person name="Wilamowska K."/>
            <person name="Weinberg Z."/>
            <person name="Ruzzo W.L."/>
            <person name="Wloga D."/>
            <person name="Gaertig J."/>
            <person name="Frankel J."/>
            <person name="Tsao C.-C."/>
            <person name="Gorovsky M.A."/>
            <person name="Keeling P.J."/>
            <person name="Waller R.F."/>
            <person name="Patron N.J."/>
            <person name="Cherry J.M."/>
            <person name="Stover N.A."/>
            <person name="Krieger C.J."/>
            <person name="del Toro C."/>
            <person name="Ryder H.F."/>
            <person name="Williamson S.C."/>
            <person name="Barbeau R.A."/>
            <person name="Hamilton E.P."/>
            <person name="Orias E."/>
        </authorList>
    </citation>
    <scope>NUCLEOTIDE SEQUENCE [LARGE SCALE GENOMIC DNA]</scope>
    <source>
        <strain evidence="10">SB210</strain>
    </source>
</reference>
<dbReference type="GO" id="GO:0008936">
    <property type="term" value="F:nicotinamidase activity"/>
    <property type="evidence" value="ECO:0007669"/>
    <property type="project" value="UniProtKB-EC"/>
</dbReference>
<dbReference type="KEGG" id="tet:TTHERM_00470620"/>
<dbReference type="InterPro" id="IPR052347">
    <property type="entry name" value="Isochorismatase_Nicotinamidase"/>
</dbReference>
<protein>
    <recommendedName>
        <fullName evidence="6">nicotinamidase</fullName>
        <ecNumber evidence="6">3.5.1.19</ecNumber>
    </recommendedName>
    <alternativeName>
        <fullName evidence="7">Nicotinamide deamidase</fullName>
    </alternativeName>
</protein>
<dbReference type="GO" id="GO:0019363">
    <property type="term" value="P:pyridine nucleotide biosynthetic process"/>
    <property type="evidence" value="ECO:0007669"/>
    <property type="project" value="UniProtKB-KW"/>
</dbReference>
<dbReference type="PANTHER" id="PTHR11080:SF2">
    <property type="entry name" value="LD05707P"/>
    <property type="match status" value="1"/>
</dbReference>
<keyword evidence="3" id="KW-0479">Metal-binding</keyword>
<dbReference type="CDD" id="cd01011">
    <property type="entry name" value="nicotinamidase"/>
    <property type="match status" value="1"/>
</dbReference>
<evidence type="ECO:0000256" key="4">
    <source>
        <dbReference type="ARBA" id="ARBA00022801"/>
    </source>
</evidence>
<dbReference type="GO" id="GO:0046872">
    <property type="term" value="F:metal ion binding"/>
    <property type="evidence" value="ECO:0007669"/>
    <property type="project" value="UniProtKB-KW"/>
</dbReference>
<proteinExistence type="inferred from homology"/>
<keyword evidence="2" id="KW-0662">Pyridine nucleotide biosynthesis</keyword>
<feature type="domain" description="Cyclic nucleotide-binding" evidence="8">
    <location>
        <begin position="133"/>
        <end position="207"/>
    </location>
</feature>
<sequence>MVEKTALIIVDIQNDFCEGGSLAVPDSLKAIHQVNQIRQNNHFDIVVVTKDYHPANHISFAANHPGEKPFTNLILPNGKVQELWPHHCVQGTTGADLHKDLVTLPSDKIILKGQDANIDSYSGFGSEGENTGLLQYLKEQQVSTVYCAGLAYDFCVGSTAIDSAKNGFKTYIVEDGTGSISEETVKNMNKRFEEFGDKIVKINSDQI</sequence>
<organism evidence="9 10">
    <name type="scientific">Tetrahymena thermophila (strain SB210)</name>
    <dbReference type="NCBI Taxonomy" id="312017"/>
    <lineage>
        <taxon>Eukaryota</taxon>
        <taxon>Sar</taxon>
        <taxon>Alveolata</taxon>
        <taxon>Ciliophora</taxon>
        <taxon>Intramacronucleata</taxon>
        <taxon>Oligohymenophorea</taxon>
        <taxon>Hymenostomatida</taxon>
        <taxon>Tetrahymenina</taxon>
        <taxon>Tetrahymenidae</taxon>
        <taxon>Tetrahymena</taxon>
    </lineage>
</organism>
<dbReference type="GeneID" id="7844947"/>
<dbReference type="Pfam" id="PF00857">
    <property type="entry name" value="Isochorismatase"/>
    <property type="match status" value="1"/>
</dbReference>
<dbReference type="STRING" id="312017.I7LTI1"/>
<evidence type="ECO:0000259" key="8">
    <source>
        <dbReference type="PROSITE" id="PS50042"/>
    </source>
</evidence>
<evidence type="ECO:0000256" key="7">
    <source>
        <dbReference type="ARBA" id="ARBA00043224"/>
    </source>
</evidence>
<comment type="pathway">
    <text evidence="5">Cofactor biosynthesis; nicotinate biosynthesis; nicotinate from nicotinamide: step 1/1.</text>
</comment>
<keyword evidence="10" id="KW-1185">Reference proteome</keyword>
<gene>
    <name evidence="9" type="ORF">TTHERM_00470620</name>
</gene>
<comment type="similarity">
    <text evidence="1">Belongs to the isochorismatase family.</text>
</comment>
<dbReference type="Proteomes" id="UP000009168">
    <property type="component" value="Unassembled WGS sequence"/>
</dbReference>
<accession>I7LTI1</accession>
<evidence type="ECO:0000256" key="2">
    <source>
        <dbReference type="ARBA" id="ARBA00022642"/>
    </source>
</evidence>
<dbReference type="RefSeq" id="XP_001032952.1">
    <property type="nucleotide sequence ID" value="XM_001032952.3"/>
</dbReference>
<dbReference type="PROSITE" id="PS50042">
    <property type="entry name" value="CNMP_BINDING_3"/>
    <property type="match status" value="1"/>
</dbReference>
<evidence type="ECO:0000256" key="1">
    <source>
        <dbReference type="ARBA" id="ARBA00006336"/>
    </source>
</evidence>
<dbReference type="InParanoid" id="I7LTI1"/>
<evidence type="ECO:0000256" key="6">
    <source>
        <dbReference type="ARBA" id="ARBA00039017"/>
    </source>
</evidence>
<evidence type="ECO:0000313" key="10">
    <source>
        <dbReference type="Proteomes" id="UP000009168"/>
    </source>
</evidence>
<dbReference type="eggNOG" id="KOG4003">
    <property type="taxonomic scope" value="Eukaryota"/>
</dbReference>
<name>I7LTI1_TETTS</name>
<keyword evidence="4 9" id="KW-0378">Hydrolase</keyword>
<dbReference type="OMA" id="DFVDSWP"/>
<dbReference type="InterPro" id="IPR000868">
    <property type="entry name" value="Isochorismatase-like_dom"/>
</dbReference>
<dbReference type="InterPro" id="IPR036380">
    <property type="entry name" value="Isochorismatase-like_sf"/>
</dbReference>
<dbReference type="InterPro" id="IPR000595">
    <property type="entry name" value="cNMP-bd_dom"/>
</dbReference>